<dbReference type="AlphaFoldDB" id="A0A9D1IIV2"/>
<dbReference type="CDD" id="cd07563">
    <property type="entry name" value="Peptidase_S41_IRBP"/>
    <property type="match status" value="1"/>
</dbReference>
<dbReference type="GO" id="GO:0008236">
    <property type="term" value="F:serine-type peptidase activity"/>
    <property type="evidence" value="ECO:0007669"/>
    <property type="project" value="InterPro"/>
</dbReference>
<dbReference type="Gene3D" id="3.30.750.44">
    <property type="match status" value="1"/>
</dbReference>
<dbReference type="SUPFAM" id="SSF52096">
    <property type="entry name" value="ClpP/crotonase"/>
    <property type="match status" value="1"/>
</dbReference>
<reference evidence="3" key="2">
    <citation type="journal article" date="2021" name="PeerJ">
        <title>Extensive microbial diversity within the chicken gut microbiome revealed by metagenomics and culture.</title>
        <authorList>
            <person name="Gilroy R."/>
            <person name="Ravi A."/>
            <person name="Getino M."/>
            <person name="Pursley I."/>
            <person name="Horton D.L."/>
            <person name="Alikhan N.F."/>
            <person name="Baker D."/>
            <person name="Gharbi K."/>
            <person name="Hall N."/>
            <person name="Watson M."/>
            <person name="Adriaenssens E.M."/>
            <person name="Foster-Nyarko E."/>
            <person name="Jarju S."/>
            <person name="Secka A."/>
            <person name="Antonio M."/>
            <person name="Oren A."/>
            <person name="Chaudhuri R.R."/>
            <person name="La Ragione R."/>
            <person name="Hildebrand F."/>
            <person name="Pallen M.J."/>
        </authorList>
    </citation>
    <scope>NUCLEOTIDE SEQUENCE</scope>
    <source>
        <strain evidence="3">17073</strain>
    </source>
</reference>
<dbReference type="PANTHER" id="PTHR11261:SF3">
    <property type="entry name" value="RETINOL-BINDING PROTEIN 3"/>
    <property type="match status" value="1"/>
</dbReference>
<name>A0A9D1IIV2_9BACT</name>
<dbReference type="EMBL" id="DVMS01000010">
    <property type="protein sequence ID" value="HIU38102.1"/>
    <property type="molecule type" value="Genomic_DNA"/>
</dbReference>
<dbReference type="InterPro" id="IPR028204">
    <property type="entry name" value="Tricorn_C1"/>
</dbReference>
<feature type="signal peptide" evidence="1">
    <location>
        <begin position="1"/>
        <end position="29"/>
    </location>
</feature>
<dbReference type="Pfam" id="PF14684">
    <property type="entry name" value="Tricorn_C1"/>
    <property type="match status" value="1"/>
</dbReference>
<dbReference type="InterPro" id="IPR005151">
    <property type="entry name" value="Tail-specific_protease"/>
</dbReference>
<accession>A0A9D1IIV2</accession>
<evidence type="ECO:0000313" key="4">
    <source>
        <dbReference type="Proteomes" id="UP000824076"/>
    </source>
</evidence>
<evidence type="ECO:0000313" key="3">
    <source>
        <dbReference type="EMBL" id="HIU38102.1"/>
    </source>
</evidence>
<protein>
    <submittedName>
        <fullName evidence="3">S41 family peptidase</fullName>
    </submittedName>
</protein>
<dbReference type="GO" id="GO:0006508">
    <property type="term" value="P:proteolysis"/>
    <property type="evidence" value="ECO:0007669"/>
    <property type="project" value="InterPro"/>
</dbReference>
<comment type="caution">
    <text evidence="3">The sequence shown here is derived from an EMBL/GenBank/DDBJ whole genome shotgun (WGS) entry which is preliminary data.</text>
</comment>
<gene>
    <name evidence="3" type="ORF">IAD18_00345</name>
</gene>
<dbReference type="Pfam" id="PF03572">
    <property type="entry name" value="Peptidase_S41"/>
    <property type="match status" value="1"/>
</dbReference>
<reference evidence="3" key="1">
    <citation type="submission" date="2020-10" db="EMBL/GenBank/DDBJ databases">
        <authorList>
            <person name="Gilroy R."/>
        </authorList>
    </citation>
    <scope>NUCLEOTIDE SEQUENCE</scope>
    <source>
        <strain evidence="3">17073</strain>
    </source>
</reference>
<feature type="chain" id="PRO_5039468665" evidence="1">
    <location>
        <begin position="30"/>
        <end position="343"/>
    </location>
</feature>
<dbReference type="Proteomes" id="UP000824076">
    <property type="component" value="Unassembled WGS sequence"/>
</dbReference>
<sequence length="343" mass="38395">MNRFKLMWHVALLLAIATLASCHDTPEYADNPKGNFEALWAALDEHYCFFEHKNVDWQAIGEQYRQKIADGMTDEELFRVCADMLAELKDGHTNLSSPFDVSRYWIWEQYPQNYDERLIQEHYFNFDYHRASGIDYGILSNNVAYMHYASFSSTIGEGNLDYILSSLASASGLIVDVRDNGGGIITNAETLVARFIDHRILAGYISHKTGPGHNEFSEPYAYYIEPAQGRVRWNKPVVVLCNRATYSAANNFVSIMKNLPDVRIVGDTTGGGCGMPFTSELPNGWSVRFSAAPIYDANGNLTEFGVDPSEGCKVDMTESDRAQGKDTILETAFAVLAEMNAQP</sequence>
<evidence type="ECO:0000256" key="1">
    <source>
        <dbReference type="SAM" id="SignalP"/>
    </source>
</evidence>
<keyword evidence="1" id="KW-0732">Signal</keyword>
<dbReference type="PANTHER" id="PTHR11261">
    <property type="entry name" value="INTERPHOTORECEPTOR RETINOID-BINDING PROTEIN"/>
    <property type="match status" value="1"/>
</dbReference>
<dbReference type="InterPro" id="IPR029045">
    <property type="entry name" value="ClpP/crotonase-like_dom_sf"/>
</dbReference>
<proteinExistence type="predicted"/>
<evidence type="ECO:0000259" key="2">
    <source>
        <dbReference type="SMART" id="SM00245"/>
    </source>
</evidence>
<organism evidence="3 4">
    <name type="scientific">Candidatus Limisoma intestinavium</name>
    <dbReference type="NCBI Taxonomy" id="2840856"/>
    <lineage>
        <taxon>Bacteria</taxon>
        <taxon>Pseudomonadati</taxon>
        <taxon>Bacteroidota</taxon>
        <taxon>Bacteroidia</taxon>
        <taxon>Bacteroidales</taxon>
        <taxon>Candidatus Limisoma</taxon>
    </lineage>
</organism>
<dbReference type="Gene3D" id="3.90.226.10">
    <property type="entry name" value="2-enoyl-CoA Hydratase, Chain A, domain 1"/>
    <property type="match status" value="1"/>
</dbReference>
<dbReference type="PROSITE" id="PS51257">
    <property type="entry name" value="PROKAR_LIPOPROTEIN"/>
    <property type="match status" value="1"/>
</dbReference>
<dbReference type="SMART" id="SM00245">
    <property type="entry name" value="TSPc"/>
    <property type="match status" value="1"/>
</dbReference>
<feature type="domain" description="Tail specific protease" evidence="2">
    <location>
        <begin position="111"/>
        <end position="313"/>
    </location>
</feature>